<proteinExistence type="predicted"/>
<dbReference type="Pfam" id="PF05426">
    <property type="entry name" value="Alginate_lyase"/>
    <property type="match status" value="1"/>
</dbReference>
<name>A0ABQ2P4E7_9NEIS</name>
<dbReference type="InterPro" id="IPR008929">
    <property type="entry name" value="Chondroitin_lyas"/>
</dbReference>
<evidence type="ECO:0000259" key="4">
    <source>
        <dbReference type="Pfam" id="PF05426"/>
    </source>
</evidence>
<keyword evidence="6" id="KW-1185">Reference proteome</keyword>
<feature type="domain" description="Alginate lyase" evidence="4">
    <location>
        <begin position="41"/>
        <end position="281"/>
    </location>
</feature>
<protein>
    <recommendedName>
        <fullName evidence="4">Alginate lyase domain-containing protein</fullName>
    </recommendedName>
</protein>
<evidence type="ECO:0000313" key="6">
    <source>
        <dbReference type="Proteomes" id="UP000637267"/>
    </source>
</evidence>
<feature type="signal peptide" evidence="3">
    <location>
        <begin position="1"/>
        <end position="20"/>
    </location>
</feature>
<sequence>MFKPLVLSLLLISAPVTALASGYAIFTPLSVNRLPQSADSPTARQVLHAAELARHRDPHPMARVHTEGTLPHQGIRDQSIAAEADWPAILNLALAWRLTNDDVYLVGLSAYLDAWFPLYRASFNPIDETNLDTVIMAYDLSADRLPDATRANMEEFLRQLATGYISQANSKLRKDHGNWQSHRIKLATMAAFALNDPALIQAAHKVYQKHLANNLQADGSVFDFHERDALHYVVYDLQPLLMAALAAQRHEQNWYQDTTPEGATLGKALDWLTPYAMGEQTHIEYVHSSVKFDAQRRDAGEPGFSGPWEPQSATQLFNLAALIDNRYAPLAARLGRPAAWMVLGQ</sequence>
<reference evidence="6" key="1">
    <citation type="journal article" date="2019" name="Int. J. Syst. Evol. Microbiol.">
        <title>The Global Catalogue of Microorganisms (GCM) 10K type strain sequencing project: providing services to taxonomists for standard genome sequencing and annotation.</title>
        <authorList>
            <consortium name="The Broad Institute Genomics Platform"/>
            <consortium name="The Broad Institute Genome Sequencing Center for Infectious Disease"/>
            <person name="Wu L."/>
            <person name="Ma J."/>
        </authorList>
    </citation>
    <scope>NUCLEOTIDE SEQUENCE [LARGE SCALE GENOMIC DNA]</scope>
    <source>
        <strain evidence="6">CGMCC 1.8859</strain>
    </source>
</reference>
<accession>A0ABQ2P4E7</accession>
<dbReference type="InterPro" id="IPR008397">
    <property type="entry name" value="Alginate_lyase_dom"/>
</dbReference>
<comment type="caution">
    <text evidence="5">The sequence shown here is derived from an EMBL/GenBank/DDBJ whole genome shotgun (WGS) entry which is preliminary data.</text>
</comment>
<dbReference type="RefSeq" id="WP_188701589.1">
    <property type="nucleotide sequence ID" value="NZ_BMLX01000001.1"/>
</dbReference>
<evidence type="ECO:0000256" key="3">
    <source>
        <dbReference type="SAM" id="SignalP"/>
    </source>
</evidence>
<gene>
    <name evidence="5" type="ORF">GCM10010970_02850</name>
</gene>
<evidence type="ECO:0000256" key="1">
    <source>
        <dbReference type="ARBA" id="ARBA00022729"/>
    </source>
</evidence>
<dbReference type="EMBL" id="BMLX01000001">
    <property type="protein sequence ID" value="GGP18043.1"/>
    <property type="molecule type" value="Genomic_DNA"/>
</dbReference>
<organism evidence="5 6">
    <name type="scientific">Silvimonas iriomotensis</name>
    <dbReference type="NCBI Taxonomy" id="449662"/>
    <lineage>
        <taxon>Bacteria</taxon>
        <taxon>Pseudomonadati</taxon>
        <taxon>Pseudomonadota</taxon>
        <taxon>Betaproteobacteria</taxon>
        <taxon>Neisseriales</taxon>
        <taxon>Chitinibacteraceae</taxon>
        <taxon>Silvimonas</taxon>
    </lineage>
</organism>
<evidence type="ECO:0000256" key="2">
    <source>
        <dbReference type="ARBA" id="ARBA00023239"/>
    </source>
</evidence>
<dbReference type="SUPFAM" id="SSF48230">
    <property type="entry name" value="Chondroitin AC/alginate lyase"/>
    <property type="match status" value="1"/>
</dbReference>
<dbReference type="Proteomes" id="UP000637267">
    <property type="component" value="Unassembled WGS sequence"/>
</dbReference>
<dbReference type="Gene3D" id="1.50.10.100">
    <property type="entry name" value="Chondroitin AC/alginate lyase"/>
    <property type="match status" value="1"/>
</dbReference>
<feature type="chain" id="PRO_5045747512" description="Alginate lyase domain-containing protein" evidence="3">
    <location>
        <begin position="21"/>
        <end position="345"/>
    </location>
</feature>
<evidence type="ECO:0000313" key="5">
    <source>
        <dbReference type="EMBL" id="GGP18043.1"/>
    </source>
</evidence>
<keyword evidence="1 3" id="KW-0732">Signal</keyword>
<keyword evidence="2" id="KW-0456">Lyase</keyword>